<dbReference type="RefSeq" id="WP_014824851.1">
    <property type="nucleotide sequence ID" value="NC_018065.1"/>
</dbReference>
<protein>
    <submittedName>
        <fullName evidence="2">Osmosensitive K+ channel histidine kinase</fullName>
    </submittedName>
</protein>
<dbReference type="EMBL" id="AP012157">
    <property type="protein sequence ID" value="BAK17980.1"/>
    <property type="molecule type" value="Genomic_DNA"/>
</dbReference>
<feature type="transmembrane region" description="Helical" evidence="1">
    <location>
        <begin position="7"/>
        <end position="27"/>
    </location>
</feature>
<keyword evidence="2" id="KW-0808">Transferase</keyword>
<keyword evidence="1" id="KW-0812">Transmembrane</keyword>
<dbReference type="AlphaFoldDB" id="F2F9I2"/>
<organism evidence="2 3">
    <name type="scientific">Solibacillus silvestris (strain StLB046)</name>
    <name type="common">Bacillus silvestris</name>
    <dbReference type="NCBI Taxonomy" id="1002809"/>
    <lineage>
        <taxon>Bacteria</taxon>
        <taxon>Bacillati</taxon>
        <taxon>Bacillota</taxon>
        <taxon>Bacilli</taxon>
        <taxon>Bacillales</taxon>
        <taxon>Caryophanaceae</taxon>
        <taxon>Solibacillus</taxon>
    </lineage>
</organism>
<keyword evidence="1" id="KW-1133">Transmembrane helix</keyword>
<name>F2F9I2_SOLSS</name>
<accession>F2F9I2</accession>
<keyword evidence="3" id="KW-1185">Reference proteome</keyword>
<evidence type="ECO:0000313" key="3">
    <source>
        <dbReference type="Proteomes" id="UP000006691"/>
    </source>
</evidence>
<keyword evidence="2" id="KW-0407">Ion channel</keyword>
<keyword evidence="2" id="KW-0813">Transport</keyword>
<dbReference type="GO" id="GO:0034220">
    <property type="term" value="P:monoatomic ion transmembrane transport"/>
    <property type="evidence" value="ECO:0007669"/>
    <property type="project" value="UniProtKB-KW"/>
</dbReference>
<dbReference type="HOGENOM" id="CLU_182205_0_0_9"/>
<keyword evidence="2" id="KW-0406">Ion transport</keyword>
<keyword evidence="2" id="KW-0418">Kinase</keyword>
<feature type="transmembrane region" description="Helical" evidence="1">
    <location>
        <begin position="61"/>
        <end position="84"/>
    </location>
</feature>
<dbReference type="GO" id="GO:0016301">
    <property type="term" value="F:kinase activity"/>
    <property type="evidence" value="ECO:0007669"/>
    <property type="project" value="UniProtKB-KW"/>
</dbReference>
<dbReference type="Proteomes" id="UP000006691">
    <property type="component" value="Chromosome"/>
</dbReference>
<dbReference type="eggNOG" id="ENOG50332ZI">
    <property type="taxonomic scope" value="Bacteria"/>
</dbReference>
<evidence type="ECO:0000313" key="2">
    <source>
        <dbReference type="EMBL" id="BAK17980.1"/>
    </source>
</evidence>
<sequence>MRKYLSMISLLMIIAFIVFGFIIPQALHPLPDSWDILILISMLIVSFFTAIFSVKGRLKTITVLLSSLLILSLLIVTIRGFIIMTG</sequence>
<keyword evidence="1" id="KW-0472">Membrane</keyword>
<gene>
    <name evidence="2" type="ordered locus">SSIL_3557</name>
</gene>
<reference evidence="2 3" key="2">
    <citation type="journal article" date="2012" name="J. Biosci. Bioeng.">
        <title>Complete genome sequence and characterization of the N-acylhomoserine lactone-degrading gene of the potato leaf-associated Solibacillus silvestris.</title>
        <authorList>
            <person name="Morohoshi T."/>
            <person name="Tominaga Y."/>
            <person name="Someya N."/>
            <person name="Ikeda T."/>
        </authorList>
    </citation>
    <scope>NUCLEOTIDE SEQUENCE [LARGE SCALE GENOMIC DNA]</scope>
    <source>
        <strain evidence="2 3">StLB046</strain>
    </source>
</reference>
<dbReference type="KEGG" id="siv:SSIL_3557"/>
<feature type="transmembrane region" description="Helical" evidence="1">
    <location>
        <begin position="33"/>
        <end position="54"/>
    </location>
</feature>
<reference evidence="3" key="1">
    <citation type="submission" date="2011-04" db="EMBL/GenBank/DDBJ databases">
        <title>Genome sequence of Solibacillus silvestris StLB046.</title>
        <authorList>
            <person name="Morohoshi T."/>
            <person name="Someya N."/>
            <person name="Ikeda T."/>
        </authorList>
    </citation>
    <scope>NUCLEOTIDE SEQUENCE [LARGE SCALE GENOMIC DNA]</scope>
    <source>
        <strain evidence="3">StLB046</strain>
    </source>
</reference>
<evidence type="ECO:0000256" key="1">
    <source>
        <dbReference type="SAM" id="Phobius"/>
    </source>
</evidence>
<proteinExistence type="predicted"/>